<accession>A0A409VXJ0</accession>
<reference evidence="5 6" key="1">
    <citation type="journal article" date="2018" name="Evol. Lett.">
        <title>Horizontal gene cluster transfer increased hallucinogenic mushroom diversity.</title>
        <authorList>
            <person name="Reynolds H.T."/>
            <person name="Vijayakumar V."/>
            <person name="Gluck-Thaler E."/>
            <person name="Korotkin H.B."/>
            <person name="Matheny P.B."/>
            <person name="Slot J.C."/>
        </authorList>
    </citation>
    <scope>NUCLEOTIDE SEQUENCE [LARGE SCALE GENOMIC DNA]</scope>
    <source>
        <strain evidence="5 6">SRW20</strain>
    </source>
</reference>
<dbReference type="InParanoid" id="A0A409VXJ0"/>
<protein>
    <recommendedName>
        <fullName evidence="7">Peroxisomal biogenesis factor 11</fullName>
    </recommendedName>
</protein>
<evidence type="ECO:0000256" key="2">
    <source>
        <dbReference type="ARBA" id="ARBA00023136"/>
    </source>
</evidence>
<keyword evidence="3" id="KW-0576">Peroxisome</keyword>
<sequence>MASVASQIVLHPTVTESLKFGATTVGRDKTYRAVQYFARFYAWYKLRNGDKSEAARWSALKGHLGTARKLMRLGKPVEHLQAALKATLSSGPVEETITTIARQLGYFAYLSYDAIVWAHSIKFITLSPEASKKVARRAFQFWFAGIAFSLVHGVLKAARLAKEAKLLDGSKVWGEKDLGDEAARETKLRTLDNARKSNRRQLVIDLLDVWIPATGAELLSVNEGTLGILGLISSILGAKAQWEAVNGKK</sequence>
<dbReference type="AlphaFoldDB" id="A0A409VXJ0"/>
<evidence type="ECO:0000256" key="1">
    <source>
        <dbReference type="ARBA" id="ARBA00022593"/>
    </source>
</evidence>
<dbReference type="PANTHER" id="PTHR12652">
    <property type="entry name" value="PEROXISOMAL BIOGENESIS FACTOR 11"/>
    <property type="match status" value="1"/>
</dbReference>
<dbReference type="Pfam" id="PF05648">
    <property type="entry name" value="PEX11"/>
    <property type="match status" value="1"/>
</dbReference>
<dbReference type="InterPro" id="IPR008733">
    <property type="entry name" value="PEX11"/>
</dbReference>
<dbReference type="STRING" id="231916.A0A409VXJ0"/>
<name>A0A409VXJ0_9AGAR</name>
<evidence type="ECO:0000313" key="5">
    <source>
        <dbReference type="EMBL" id="PPQ70969.1"/>
    </source>
</evidence>
<dbReference type="OrthoDB" id="411017at2759"/>
<evidence type="ECO:0000256" key="4">
    <source>
        <dbReference type="ARBA" id="ARBA00046271"/>
    </source>
</evidence>
<evidence type="ECO:0000256" key="3">
    <source>
        <dbReference type="ARBA" id="ARBA00023140"/>
    </source>
</evidence>
<proteinExistence type="predicted"/>
<gene>
    <name evidence="5" type="ORF">CVT26_014235</name>
</gene>
<comment type="caution">
    <text evidence="5">The sequence shown here is derived from an EMBL/GenBank/DDBJ whole genome shotgun (WGS) entry which is preliminary data.</text>
</comment>
<keyword evidence="1" id="KW-0962">Peroxisome biogenesis</keyword>
<dbReference type="GO" id="GO:0005778">
    <property type="term" value="C:peroxisomal membrane"/>
    <property type="evidence" value="ECO:0007669"/>
    <property type="project" value="UniProtKB-SubCell"/>
</dbReference>
<keyword evidence="6" id="KW-1185">Reference proteome</keyword>
<keyword evidence="2" id="KW-0472">Membrane</keyword>
<organism evidence="5 6">
    <name type="scientific">Gymnopilus dilepis</name>
    <dbReference type="NCBI Taxonomy" id="231916"/>
    <lineage>
        <taxon>Eukaryota</taxon>
        <taxon>Fungi</taxon>
        <taxon>Dikarya</taxon>
        <taxon>Basidiomycota</taxon>
        <taxon>Agaricomycotina</taxon>
        <taxon>Agaricomycetes</taxon>
        <taxon>Agaricomycetidae</taxon>
        <taxon>Agaricales</taxon>
        <taxon>Agaricineae</taxon>
        <taxon>Hymenogastraceae</taxon>
        <taxon>Gymnopilus</taxon>
    </lineage>
</organism>
<comment type="subcellular location">
    <subcellularLocation>
        <location evidence="4">Peroxisome membrane</location>
    </subcellularLocation>
</comment>
<dbReference type="FunCoup" id="A0A409VXJ0">
    <property type="interactions" value="32"/>
</dbReference>
<dbReference type="PANTHER" id="PTHR12652:SF50">
    <property type="entry name" value="PEROXIN 11"/>
    <property type="match status" value="1"/>
</dbReference>
<evidence type="ECO:0000313" key="6">
    <source>
        <dbReference type="Proteomes" id="UP000284706"/>
    </source>
</evidence>
<dbReference type="GO" id="GO:0016559">
    <property type="term" value="P:peroxisome fission"/>
    <property type="evidence" value="ECO:0007669"/>
    <property type="project" value="InterPro"/>
</dbReference>
<dbReference type="Proteomes" id="UP000284706">
    <property type="component" value="Unassembled WGS sequence"/>
</dbReference>
<evidence type="ECO:0008006" key="7">
    <source>
        <dbReference type="Google" id="ProtNLM"/>
    </source>
</evidence>
<dbReference type="EMBL" id="NHYE01005520">
    <property type="protein sequence ID" value="PPQ70969.1"/>
    <property type="molecule type" value="Genomic_DNA"/>
</dbReference>